<accession>A0ABT0UFJ7</accession>
<name>A0ABT0UFJ7_9BACT</name>
<keyword evidence="3" id="KW-1185">Reference proteome</keyword>
<reference evidence="2 3" key="1">
    <citation type="journal article" date="2022" name="Syst. Appl. Microbiol.">
        <title>Rhodopirellula aestuarii sp. nov., a novel member of the genus Rhodopirellula isolated from brackish sediments collected in the Tagus River estuary, Portugal.</title>
        <authorList>
            <person name="Vitorino I.R."/>
            <person name="Klimek D."/>
            <person name="Calusinska M."/>
            <person name="Lobo-da-Cunha A."/>
            <person name="Vasconcelos V."/>
            <person name="Lage O.M."/>
        </authorList>
    </citation>
    <scope>NUCLEOTIDE SEQUENCE [LARGE SCALE GENOMIC DNA]</scope>
    <source>
        <strain evidence="2 3">ICT_H3.1</strain>
    </source>
</reference>
<sequence>MLDRRICIPDIRGTPQAAISTERTGDNTSCVTERAEGPSGDNTPTSQLIAAPTGVNYFVR</sequence>
<feature type="region of interest" description="Disordered" evidence="1">
    <location>
        <begin position="17"/>
        <end position="48"/>
    </location>
</feature>
<organism evidence="2 3">
    <name type="scientific">Aporhodopirellula aestuarii</name>
    <dbReference type="NCBI Taxonomy" id="2950107"/>
    <lineage>
        <taxon>Bacteria</taxon>
        <taxon>Pseudomonadati</taxon>
        <taxon>Planctomycetota</taxon>
        <taxon>Planctomycetia</taxon>
        <taxon>Pirellulales</taxon>
        <taxon>Pirellulaceae</taxon>
        <taxon>Aporhodopirellula</taxon>
    </lineage>
</organism>
<dbReference type="RefSeq" id="WP_250933593.1">
    <property type="nucleotide sequence ID" value="NZ_JAMQBK010000129.1"/>
</dbReference>
<evidence type="ECO:0000313" key="3">
    <source>
        <dbReference type="Proteomes" id="UP001202961"/>
    </source>
</evidence>
<evidence type="ECO:0000313" key="2">
    <source>
        <dbReference type="EMBL" id="MCM2375100.1"/>
    </source>
</evidence>
<dbReference type="EMBL" id="JAMQBK010000129">
    <property type="protein sequence ID" value="MCM2375100.1"/>
    <property type="molecule type" value="Genomic_DNA"/>
</dbReference>
<feature type="compositionally biased region" description="Polar residues" evidence="1">
    <location>
        <begin position="17"/>
        <end position="31"/>
    </location>
</feature>
<gene>
    <name evidence="2" type="ORF">NB063_31140</name>
</gene>
<proteinExistence type="predicted"/>
<protein>
    <submittedName>
        <fullName evidence="2">Uncharacterized protein</fullName>
    </submittedName>
</protein>
<dbReference type="Proteomes" id="UP001202961">
    <property type="component" value="Unassembled WGS sequence"/>
</dbReference>
<comment type="caution">
    <text evidence="2">The sequence shown here is derived from an EMBL/GenBank/DDBJ whole genome shotgun (WGS) entry which is preliminary data.</text>
</comment>
<evidence type="ECO:0000256" key="1">
    <source>
        <dbReference type="SAM" id="MobiDB-lite"/>
    </source>
</evidence>